<dbReference type="SUPFAM" id="SSF50475">
    <property type="entry name" value="FMN-binding split barrel"/>
    <property type="match status" value="1"/>
</dbReference>
<evidence type="ECO:0000313" key="2">
    <source>
        <dbReference type="Proteomes" id="UP000287394"/>
    </source>
</evidence>
<dbReference type="InterPro" id="IPR052917">
    <property type="entry name" value="Stress-Dev_Protein"/>
</dbReference>
<dbReference type="InterPro" id="IPR012349">
    <property type="entry name" value="Split_barrel_FMN-bd"/>
</dbReference>
<dbReference type="PANTHER" id="PTHR34818">
    <property type="entry name" value="PROTEIN BLI-3"/>
    <property type="match status" value="1"/>
</dbReference>
<dbReference type="KEGG" id="ccot:CCAX7_48860"/>
<protein>
    <submittedName>
        <fullName evidence="1">General stress protein</fullName>
    </submittedName>
</protein>
<keyword evidence="2" id="KW-1185">Reference proteome</keyword>
<dbReference type="Gene3D" id="2.30.110.10">
    <property type="entry name" value="Electron Transport, Fmn-binding Protein, Chain A"/>
    <property type="match status" value="1"/>
</dbReference>
<organism evidence="1 2">
    <name type="scientific">Capsulimonas corticalis</name>
    <dbReference type="NCBI Taxonomy" id="2219043"/>
    <lineage>
        <taxon>Bacteria</taxon>
        <taxon>Bacillati</taxon>
        <taxon>Armatimonadota</taxon>
        <taxon>Armatimonadia</taxon>
        <taxon>Capsulimonadales</taxon>
        <taxon>Capsulimonadaceae</taxon>
        <taxon>Capsulimonas</taxon>
    </lineage>
</organism>
<gene>
    <name evidence="1" type="ORF">CCAX7_48860</name>
</gene>
<evidence type="ECO:0000313" key="1">
    <source>
        <dbReference type="EMBL" id="BDI32835.1"/>
    </source>
</evidence>
<accession>A0A402CPZ0</accession>
<dbReference type="Proteomes" id="UP000287394">
    <property type="component" value="Chromosome"/>
</dbReference>
<proteinExistence type="predicted"/>
<dbReference type="PANTHER" id="PTHR34818:SF1">
    <property type="entry name" value="PROTEIN BLI-3"/>
    <property type="match status" value="1"/>
</dbReference>
<name>A0A402CPZ0_9BACT</name>
<dbReference type="Pfam" id="PF16242">
    <property type="entry name" value="Pyrid_ox_like"/>
    <property type="match status" value="1"/>
</dbReference>
<dbReference type="EMBL" id="AP025739">
    <property type="protein sequence ID" value="BDI32835.1"/>
    <property type="molecule type" value="Genomic_DNA"/>
</dbReference>
<dbReference type="OrthoDB" id="9795235at2"/>
<reference evidence="1 2" key="1">
    <citation type="journal article" date="2019" name="Int. J. Syst. Evol. Microbiol.">
        <title>Capsulimonas corticalis gen. nov., sp. nov., an aerobic capsulated bacterium, of a novel bacterial order, Capsulimonadales ord. nov., of the class Armatimonadia of the phylum Armatimonadetes.</title>
        <authorList>
            <person name="Li J."/>
            <person name="Kudo C."/>
            <person name="Tonouchi A."/>
        </authorList>
    </citation>
    <scope>NUCLEOTIDE SEQUENCE [LARGE SCALE GENOMIC DNA]</scope>
    <source>
        <strain evidence="1 2">AX-7</strain>
    </source>
</reference>
<dbReference type="AlphaFoldDB" id="A0A402CPZ0"/>
<sequence length="167" mass="18609">MSDTLTHDEKIQKVREIIKDIDFGMLTTVAADGSLHSRPMSTNKNVDFDGDLWFFTKASTLKVDEALAHHQVNVSFTQPKDQRYVSVAGTAELVRDKEKIKELWEPELKAWFPDGVDEPDLALLKINVESAEFWEGPSSFVAFAAGMVKALATGKSYDGGQNGRVEF</sequence>
<dbReference type="RefSeq" id="WP_119319470.1">
    <property type="nucleotide sequence ID" value="NZ_AP025739.1"/>
</dbReference>
<dbReference type="InterPro" id="IPR038725">
    <property type="entry name" value="YdaG_split_barrel_FMN-bd"/>
</dbReference>